<dbReference type="Proteomes" id="UP000198935">
    <property type="component" value="Unassembled WGS sequence"/>
</dbReference>
<dbReference type="InterPro" id="IPR009711">
    <property type="entry name" value="UPF0473"/>
</dbReference>
<feature type="region of interest" description="Disordered" evidence="1">
    <location>
        <begin position="81"/>
        <end position="109"/>
    </location>
</feature>
<dbReference type="AlphaFoldDB" id="A0A1H3SYZ1"/>
<keyword evidence="3" id="KW-1185">Reference proteome</keyword>
<proteinExistence type="predicted"/>
<organism evidence="2 3">
    <name type="scientific">Evansella caseinilytica</name>
    <dbReference type="NCBI Taxonomy" id="1503961"/>
    <lineage>
        <taxon>Bacteria</taxon>
        <taxon>Bacillati</taxon>
        <taxon>Bacillota</taxon>
        <taxon>Bacilli</taxon>
        <taxon>Bacillales</taxon>
        <taxon>Bacillaceae</taxon>
        <taxon>Evansella</taxon>
    </lineage>
</organism>
<reference evidence="3" key="1">
    <citation type="submission" date="2016-10" db="EMBL/GenBank/DDBJ databases">
        <authorList>
            <person name="Varghese N."/>
            <person name="Submissions S."/>
        </authorList>
    </citation>
    <scope>NUCLEOTIDE SEQUENCE [LARGE SCALE GENOMIC DNA]</scope>
    <source>
        <strain evidence="3">SP</strain>
    </source>
</reference>
<gene>
    <name evidence="2" type="ORF">SAMN05421736_112114</name>
</gene>
<protein>
    <recommendedName>
        <fullName evidence="4">DUF1292 domain-containing protein</fullName>
    </recommendedName>
</protein>
<evidence type="ECO:0000313" key="2">
    <source>
        <dbReference type="EMBL" id="SDZ42725.1"/>
    </source>
</evidence>
<dbReference type="STRING" id="1503961.SAMN05421736_112114"/>
<evidence type="ECO:0008006" key="4">
    <source>
        <dbReference type="Google" id="ProtNLM"/>
    </source>
</evidence>
<evidence type="ECO:0000256" key="1">
    <source>
        <dbReference type="SAM" id="MobiDB-lite"/>
    </source>
</evidence>
<accession>A0A1H3SYZ1</accession>
<dbReference type="EMBL" id="FNPI01000012">
    <property type="protein sequence ID" value="SDZ42725.1"/>
    <property type="molecule type" value="Genomic_DNA"/>
</dbReference>
<name>A0A1H3SYZ1_9BACI</name>
<evidence type="ECO:0000313" key="3">
    <source>
        <dbReference type="Proteomes" id="UP000198935"/>
    </source>
</evidence>
<dbReference type="Pfam" id="PF06949">
    <property type="entry name" value="DUF1292"/>
    <property type="match status" value="1"/>
</dbReference>
<sequence>MDRQERDTITIKDDGGHEKNFQVEAQFEMNNQSYALITGDTETLLMRIIDEDEEQYLVGITDPEEKRAILDAYQIAVEANPADDEQSAMKQEDNGEATKATKKKRVIQSEEMRYEHADEIYE</sequence>
<dbReference type="OrthoDB" id="2382047at2"/>